<protein>
    <submittedName>
        <fullName evidence="1">Uncharacterized protein</fullName>
    </submittedName>
</protein>
<gene>
    <name evidence="1" type="ORF">BDV34DRAFT_219746</name>
</gene>
<keyword evidence="2" id="KW-1185">Reference proteome</keyword>
<sequence length="156" mass="17701">MSRWWSDYDHVADLNTGAADVCTHALGHVYLVGRKESLESCNKAKQECFEEAKGVRKESFNLQEEVNTLRRTWGKMLMYPQKQPAANTGLPLNPAGTVRDTIEECTELCISNSSRNYASYSRAGDRLCRLYGSTYKQSLSHREDLDLLASPWVFNT</sequence>
<name>A0A5N6E0V0_ASPPA</name>
<dbReference type="EMBL" id="ML734939">
    <property type="protein sequence ID" value="KAB8211141.1"/>
    <property type="molecule type" value="Genomic_DNA"/>
</dbReference>
<reference evidence="1 2" key="1">
    <citation type="submission" date="2019-04" db="EMBL/GenBank/DDBJ databases">
        <title>Fungal friends and foes A comparative genomics study of 23 Aspergillus species from section Flavi.</title>
        <authorList>
            <consortium name="DOE Joint Genome Institute"/>
            <person name="Kjaerbolling I."/>
            <person name="Vesth T.C."/>
            <person name="Frisvad J.C."/>
            <person name="Nybo J.L."/>
            <person name="Theobald S."/>
            <person name="Kildgaard S."/>
            <person name="Petersen T.I."/>
            <person name="Kuo A."/>
            <person name="Sato A."/>
            <person name="Lyhne E.K."/>
            <person name="Kogle M.E."/>
            <person name="Wiebenga A."/>
            <person name="Kun R.S."/>
            <person name="Lubbers R.J."/>
            <person name="Makela M.R."/>
            <person name="Barry K."/>
            <person name="Chovatia M."/>
            <person name="Clum A."/>
            <person name="Daum C."/>
            <person name="Haridas S."/>
            <person name="He G."/>
            <person name="LaButti K."/>
            <person name="Lipzen A."/>
            <person name="Mondo S."/>
            <person name="Pangilinan J."/>
            <person name="Riley R."/>
            <person name="Salamov A."/>
            <person name="Simmons B.A."/>
            <person name="Magnuson J.K."/>
            <person name="Henrissat B."/>
            <person name="Mortensen U.H."/>
            <person name="Larsen T.O."/>
            <person name="De vries R.P."/>
            <person name="Grigoriev I.V."/>
            <person name="Machida M."/>
            <person name="Baker S.E."/>
            <person name="Andersen M.R."/>
        </authorList>
    </citation>
    <scope>NUCLEOTIDE SEQUENCE [LARGE SCALE GENOMIC DNA]</scope>
    <source>
        <strain evidence="1 2">CBS 117618</strain>
    </source>
</reference>
<dbReference type="AlphaFoldDB" id="A0A5N6E0V0"/>
<evidence type="ECO:0000313" key="1">
    <source>
        <dbReference type="EMBL" id="KAB8211141.1"/>
    </source>
</evidence>
<dbReference type="VEuPathDB" id="FungiDB:BDV34DRAFT_219746"/>
<evidence type="ECO:0000313" key="2">
    <source>
        <dbReference type="Proteomes" id="UP000326532"/>
    </source>
</evidence>
<proteinExistence type="predicted"/>
<dbReference type="Proteomes" id="UP000326532">
    <property type="component" value="Unassembled WGS sequence"/>
</dbReference>
<accession>A0A5N6E0V0</accession>
<organism evidence="1 2">
    <name type="scientific">Aspergillus parasiticus</name>
    <dbReference type="NCBI Taxonomy" id="5067"/>
    <lineage>
        <taxon>Eukaryota</taxon>
        <taxon>Fungi</taxon>
        <taxon>Dikarya</taxon>
        <taxon>Ascomycota</taxon>
        <taxon>Pezizomycotina</taxon>
        <taxon>Eurotiomycetes</taxon>
        <taxon>Eurotiomycetidae</taxon>
        <taxon>Eurotiales</taxon>
        <taxon>Aspergillaceae</taxon>
        <taxon>Aspergillus</taxon>
        <taxon>Aspergillus subgen. Circumdati</taxon>
    </lineage>
</organism>